<dbReference type="GO" id="GO:0061630">
    <property type="term" value="F:ubiquitin protein ligase activity"/>
    <property type="evidence" value="ECO:0007669"/>
    <property type="project" value="UniProtKB-EC"/>
</dbReference>
<gene>
    <name evidence="10" type="ORF">MNEG_2347</name>
</gene>
<keyword evidence="6" id="KW-0863">Zinc-finger</keyword>
<dbReference type="EC" id="2.3.2.31" evidence="2"/>
<dbReference type="EMBL" id="KK100482">
    <property type="protein sequence ID" value="KIZ05611.1"/>
    <property type="molecule type" value="Genomic_DNA"/>
</dbReference>
<feature type="domain" description="RING-type" evidence="9">
    <location>
        <begin position="10"/>
        <end position="239"/>
    </location>
</feature>
<evidence type="ECO:0000313" key="10">
    <source>
        <dbReference type="EMBL" id="KIZ05611.1"/>
    </source>
</evidence>
<dbReference type="SUPFAM" id="SSF57850">
    <property type="entry name" value="RING/U-box"/>
    <property type="match status" value="3"/>
</dbReference>
<dbReference type="STRING" id="145388.A0A0D2NLQ3"/>
<dbReference type="Proteomes" id="UP000054498">
    <property type="component" value="Unassembled WGS sequence"/>
</dbReference>
<protein>
    <recommendedName>
        <fullName evidence="2">RBR-type E3 ubiquitin transferase</fullName>
        <ecNumber evidence="2">2.3.2.31</ecNumber>
    </recommendedName>
</protein>
<evidence type="ECO:0000256" key="2">
    <source>
        <dbReference type="ARBA" id="ARBA00012251"/>
    </source>
</evidence>
<dbReference type="Pfam" id="PF22191">
    <property type="entry name" value="IBR_1"/>
    <property type="match status" value="1"/>
</dbReference>
<accession>A0A0D2NLQ3</accession>
<dbReference type="PANTHER" id="PTHR11685">
    <property type="entry name" value="RBR FAMILY RING FINGER AND IBR DOMAIN-CONTAINING"/>
    <property type="match status" value="1"/>
</dbReference>
<evidence type="ECO:0000256" key="3">
    <source>
        <dbReference type="ARBA" id="ARBA00022679"/>
    </source>
</evidence>
<evidence type="ECO:0000256" key="1">
    <source>
        <dbReference type="ARBA" id="ARBA00001798"/>
    </source>
</evidence>
<dbReference type="PROSITE" id="PS51873">
    <property type="entry name" value="TRIAD"/>
    <property type="match status" value="1"/>
</dbReference>
<evidence type="ECO:0000256" key="8">
    <source>
        <dbReference type="ARBA" id="ARBA00022833"/>
    </source>
</evidence>
<dbReference type="RefSeq" id="XP_013904630.1">
    <property type="nucleotide sequence ID" value="XM_014049176.1"/>
</dbReference>
<dbReference type="GeneID" id="25735225"/>
<keyword evidence="11" id="KW-1185">Reference proteome</keyword>
<dbReference type="OrthoDB" id="546833at2759"/>
<dbReference type="SMART" id="SM00647">
    <property type="entry name" value="IBR"/>
    <property type="match status" value="2"/>
</dbReference>
<dbReference type="GO" id="GO:0008270">
    <property type="term" value="F:zinc ion binding"/>
    <property type="evidence" value="ECO:0007669"/>
    <property type="project" value="UniProtKB-KW"/>
</dbReference>
<keyword evidence="8" id="KW-0862">Zinc</keyword>
<name>A0A0D2NLQ3_9CHLO</name>
<keyword evidence="5" id="KW-0677">Repeat</keyword>
<evidence type="ECO:0000256" key="5">
    <source>
        <dbReference type="ARBA" id="ARBA00022737"/>
    </source>
</evidence>
<evidence type="ECO:0000256" key="4">
    <source>
        <dbReference type="ARBA" id="ARBA00022723"/>
    </source>
</evidence>
<dbReference type="AlphaFoldDB" id="A0A0D2NLQ3"/>
<dbReference type="InterPro" id="IPR013083">
    <property type="entry name" value="Znf_RING/FYVE/PHD"/>
</dbReference>
<proteinExistence type="predicted"/>
<dbReference type="InterPro" id="IPR017907">
    <property type="entry name" value="Znf_RING_CS"/>
</dbReference>
<evidence type="ECO:0000256" key="7">
    <source>
        <dbReference type="ARBA" id="ARBA00022786"/>
    </source>
</evidence>
<evidence type="ECO:0000313" key="11">
    <source>
        <dbReference type="Proteomes" id="UP000054498"/>
    </source>
</evidence>
<keyword evidence="3" id="KW-0808">Transferase</keyword>
<evidence type="ECO:0000256" key="6">
    <source>
        <dbReference type="ARBA" id="ARBA00022771"/>
    </source>
</evidence>
<keyword evidence="4" id="KW-0479">Metal-binding</keyword>
<evidence type="ECO:0000259" key="9">
    <source>
        <dbReference type="PROSITE" id="PS51873"/>
    </source>
</evidence>
<organism evidence="10 11">
    <name type="scientific">Monoraphidium neglectum</name>
    <dbReference type="NCBI Taxonomy" id="145388"/>
    <lineage>
        <taxon>Eukaryota</taxon>
        <taxon>Viridiplantae</taxon>
        <taxon>Chlorophyta</taxon>
        <taxon>core chlorophytes</taxon>
        <taxon>Chlorophyceae</taxon>
        <taxon>CS clade</taxon>
        <taxon>Sphaeropleales</taxon>
        <taxon>Selenastraceae</taxon>
        <taxon>Monoraphidium</taxon>
    </lineage>
</organism>
<sequence>MGAAGSNVGQGRECTICCEIKPTSAFPPIHSAPTPAADADAARAPSPAAHAVCGACLLRHVRQEVNGKRRTRVACPAEGCKQELGPGDLARLGAGRGLAVDLEDNQFQAWLKAQPNFRWCAHPGCGEGLLHEGGAGSPVIMCPSCRRRTCFNHRGPFHDGQTCEQHDRAAAADLAWFKAHAKRCPRCGEGIQKQGGCDHMTCRRPSGCGHEFCWVCLADYGPIRAHGNHHHEKKCSYYRAKRG</sequence>
<dbReference type="KEGG" id="mng:MNEG_2347"/>
<dbReference type="Pfam" id="PF01485">
    <property type="entry name" value="IBR"/>
    <property type="match status" value="1"/>
</dbReference>
<dbReference type="InterPro" id="IPR031127">
    <property type="entry name" value="E3_UB_ligase_RBR"/>
</dbReference>
<dbReference type="PROSITE" id="PS00518">
    <property type="entry name" value="ZF_RING_1"/>
    <property type="match status" value="1"/>
</dbReference>
<reference evidence="10 11" key="1">
    <citation type="journal article" date="2013" name="BMC Genomics">
        <title>Reconstruction of the lipid metabolism for the microalga Monoraphidium neglectum from its genome sequence reveals characteristics suitable for biofuel production.</title>
        <authorList>
            <person name="Bogen C."/>
            <person name="Al-Dilaimi A."/>
            <person name="Albersmeier A."/>
            <person name="Wichmann J."/>
            <person name="Grundmann M."/>
            <person name="Rupp O."/>
            <person name="Lauersen K.J."/>
            <person name="Blifernez-Klassen O."/>
            <person name="Kalinowski J."/>
            <person name="Goesmann A."/>
            <person name="Mussgnug J.H."/>
            <person name="Kruse O."/>
        </authorList>
    </citation>
    <scope>NUCLEOTIDE SEQUENCE [LARGE SCALE GENOMIC DNA]</scope>
    <source>
        <strain evidence="10 11">SAG 48.87</strain>
    </source>
</reference>
<comment type="catalytic activity">
    <reaction evidence="1">
        <text>[E2 ubiquitin-conjugating enzyme]-S-ubiquitinyl-L-cysteine + [acceptor protein]-L-lysine = [E2 ubiquitin-conjugating enzyme]-L-cysteine + [acceptor protein]-N(6)-ubiquitinyl-L-lysine.</text>
        <dbReference type="EC" id="2.3.2.31"/>
    </reaction>
</comment>
<dbReference type="InterPro" id="IPR044066">
    <property type="entry name" value="TRIAD_supradom"/>
</dbReference>
<dbReference type="CDD" id="cd20335">
    <property type="entry name" value="BRcat_RBR"/>
    <property type="match status" value="1"/>
</dbReference>
<dbReference type="InterPro" id="IPR002867">
    <property type="entry name" value="IBR_dom"/>
</dbReference>
<dbReference type="Gene3D" id="3.30.40.10">
    <property type="entry name" value="Zinc/RING finger domain, C3HC4 (zinc finger)"/>
    <property type="match status" value="1"/>
</dbReference>
<keyword evidence="7" id="KW-0833">Ubl conjugation pathway</keyword>
<dbReference type="Gene3D" id="1.20.120.1750">
    <property type="match status" value="1"/>
</dbReference>
<dbReference type="GO" id="GO:0016567">
    <property type="term" value="P:protein ubiquitination"/>
    <property type="evidence" value="ECO:0007669"/>
    <property type="project" value="InterPro"/>
</dbReference>